<evidence type="ECO:0000256" key="4">
    <source>
        <dbReference type="HAMAP-Rule" id="MF_00724"/>
    </source>
</evidence>
<dbReference type="HAMAP" id="MF_00724">
    <property type="entry name" value="FliE"/>
    <property type="match status" value="1"/>
</dbReference>
<evidence type="ECO:0000313" key="8">
    <source>
        <dbReference type="Proteomes" id="UP000297597"/>
    </source>
</evidence>
<evidence type="ECO:0000256" key="5">
    <source>
        <dbReference type="NCBIfam" id="TIGR00205"/>
    </source>
</evidence>
<reference evidence="7 8" key="1">
    <citation type="journal article" date="2018" name="Environ. Microbiol.">
        <title>Novel energy conservation strategies and behaviour of Pelotomaculum schinkii driving syntrophic propionate catabolism.</title>
        <authorList>
            <person name="Hidalgo-Ahumada C.A.P."/>
            <person name="Nobu M.K."/>
            <person name="Narihiro T."/>
            <person name="Tamaki H."/>
            <person name="Liu W.T."/>
            <person name="Kamagata Y."/>
            <person name="Stams A.J.M."/>
            <person name="Imachi H."/>
            <person name="Sousa D.Z."/>
        </authorList>
    </citation>
    <scope>NUCLEOTIDE SEQUENCE [LARGE SCALE GENOMIC DNA]</scope>
    <source>
        <strain evidence="7 8">MGP</strain>
    </source>
</reference>
<accession>A0A4Y7RQY7</accession>
<dbReference type="GO" id="GO:0009425">
    <property type="term" value="C:bacterial-type flagellum basal body"/>
    <property type="evidence" value="ECO:0007669"/>
    <property type="project" value="UniProtKB-SubCell"/>
</dbReference>
<comment type="similarity">
    <text evidence="2 4">Belongs to the FliE family.</text>
</comment>
<evidence type="ECO:0000256" key="6">
    <source>
        <dbReference type="SAM" id="MobiDB-lite"/>
    </source>
</evidence>
<keyword evidence="8" id="KW-1185">Reference proteome</keyword>
<dbReference type="RefSeq" id="WP_134213706.1">
    <property type="nucleotide sequence ID" value="NZ_QFFZ01000017.1"/>
</dbReference>
<dbReference type="EMBL" id="QFFZ01000017">
    <property type="protein sequence ID" value="TEB11160.1"/>
    <property type="molecule type" value="Genomic_DNA"/>
</dbReference>
<keyword evidence="7" id="KW-0282">Flagellum</keyword>
<dbReference type="NCBIfam" id="TIGR00205">
    <property type="entry name" value="fliE"/>
    <property type="match status" value="1"/>
</dbReference>
<name>A0A4Y7RQY7_9FIRM</name>
<feature type="region of interest" description="Disordered" evidence="6">
    <location>
        <begin position="1"/>
        <end position="27"/>
    </location>
</feature>
<dbReference type="GO" id="GO:0071973">
    <property type="term" value="P:bacterial-type flagellum-dependent cell motility"/>
    <property type="evidence" value="ECO:0007669"/>
    <property type="project" value="InterPro"/>
</dbReference>
<keyword evidence="7" id="KW-0966">Cell projection</keyword>
<dbReference type="OrthoDB" id="9812413at2"/>
<dbReference type="InterPro" id="IPR001624">
    <property type="entry name" value="FliE"/>
</dbReference>
<organism evidence="7 8">
    <name type="scientific">Pelotomaculum propionicicum</name>
    <dbReference type="NCBI Taxonomy" id="258475"/>
    <lineage>
        <taxon>Bacteria</taxon>
        <taxon>Bacillati</taxon>
        <taxon>Bacillota</taxon>
        <taxon>Clostridia</taxon>
        <taxon>Eubacteriales</taxon>
        <taxon>Desulfotomaculaceae</taxon>
        <taxon>Pelotomaculum</taxon>
    </lineage>
</organism>
<evidence type="ECO:0000256" key="3">
    <source>
        <dbReference type="ARBA" id="ARBA00023143"/>
    </source>
</evidence>
<dbReference type="PANTHER" id="PTHR34653:SF1">
    <property type="entry name" value="FLAGELLAR HOOK-BASAL BODY COMPLEX PROTEIN FLIE"/>
    <property type="match status" value="1"/>
</dbReference>
<dbReference type="PANTHER" id="PTHR34653">
    <property type="match status" value="1"/>
</dbReference>
<comment type="subcellular location">
    <subcellularLocation>
        <location evidence="1 4">Bacterial flagellum basal body</location>
    </subcellularLocation>
</comment>
<keyword evidence="7" id="KW-0969">Cilium</keyword>
<proteinExistence type="inferred from homology"/>
<evidence type="ECO:0000313" key="7">
    <source>
        <dbReference type="EMBL" id="TEB11160.1"/>
    </source>
</evidence>
<keyword evidence="3 4" id="KW-0975">Bacterial flagellum</keyword>
<sequence length="97" mass="10568">MQVTPISQAPILSGETGNKQGAAGSGSFSDMLNNAIEKLNDTQTRADNLAMEFLTGEVQDLHQVTIAMQEAKLSMQLAVEVRNKVVEAYQEISRMQV</sequence>
<dbReference type="GO" id="GO:0005198">
    <property type="term" value="F:structural molecule activity"/>
    <property type="evidence" value="ECO:0007669"/>
    <property type="project" value="UniProtKB-UniRule"/>
</dbReference>
<comment type="caution">
    <text evidence="7">The sequence shown here is derived from an EMBL/GenBank/DDBJ whole genome shotgun (WGS) entry which is preliminary data.</text>
</comment>
<dbReference type="GO" id="GO:0003774">
    <property type="term" value="F:cytoskeletal motor activity"/>
    <property type="evidence" value="ECO:0007669"/>
    <property type="project" value="InterPro"/>
</dbReference>
<dbReference type="Pfam" id="PF02049">
    <property type="entry name" value="FliE"/>
    <property type="match status" value="1"/>
</dbReference>
<protein>
    <recommendedName>
        <fullName evidence="4 5">Flagellar hook-basal body complex protein FliE</fullName>
    </recommendedName>
</protein>
<dbReference type="PRINTS" id="PR01006">
    <property type="entry name" value="FLGHOOKFLIE"/>
</dbReference>
<dbReference type="AlphaFoldDB" id="A0A4Y7RQY7"/>
<gene>
    <name evidence="4 7" type="primary">fliE</name>
    <name evidence="7" type="ORF">Pmgp_01856</name>
</gene>
<evidence type="ECO:0000256" key="1">
    <source>
        <dbReference type="ARBA" id="ARBA00004117"/>
    </source>
</evidence>
<evidence type="ECO:0000256" key="2">
    <source>
        <dbReference type="ARBA" id="ARBA00009272"/>
    </source>
</evidence>
<dbReference type="Proteomes" id="UP000297597">
    <property type="component" value="Unassembled WGS sequence"/>
</dbReference>